<feature type="region of interest" description="Disordered" evidence="1">
    <location>
        <begin position="1"/>
        <end position="43"/>
    </location>
</feature>
<dbReference type="SUPFAM" id="SSF54695">
    <property type="entry name" value="POZ domain"/>
    <property type="match status" value="1"/>
</dbReference>
<dbReference type="OrthoDB" id="7554223at2759"/>
<dbReference type="InterPro" id="IPR000210">
    <property type="entry name" value="BTB/POZ_dom"/>
</dbReference>
<protein>
    <submittedName>
        <fullName evidence="4">Uncharacterized protein LOC112460598</fullName>
    </submittedName>
</protein>
<feature type="compositionally biased region" description="Basic and acidic residues" evidence="1">
    <location>
        <begin position="18"/>
        <end position="30"/>
    </location>
</feature>
<dbReference type="PROSITE" id="PS50097">
    <property type="entry name" value="BTB"/>
    <property type="match status" value="1"/>
</dbReference>
<evidence type="ECO:0000313" key="3">
    <source>
        <dbReference type="Proteomes" id="UP000504618"/>
    </source>
</evidence>
<evidence type="ECO:0000313" key="4">
    <source>
        <dbReference type="RefSeq" id="XP_024881128.1"/>
    </source>
</evidence>
<evidence type="ECO:0000256" key="1">
    <source>
        <dbReference type="SAM" id="MobiDB-lite"/>
    </source>
</evidence>
<dbReference type="Pfam" id="PF00651">
    <property type="entry name" value="BTB"/>
    <property type="match status" value="1"/>
</dbReference>
<name>A0A6J1QH19_9HYME</name>
<organism evidence="3 4">
    <name type="scientific">Temnothorax curvispinosus</name>
    <dbReference type="NCBI Taxonomy" id="300111"/>
    <lineage>
        <taxon>Eukaryota</taxon>
        <taxon>Metazoa</taxon>
        <taxon>Ecdysozoa</taxon>
        <taxon>Arthropoda</taxon>
        <taxon>Hexapoda</taxon>
        <taxon>Insecta</taxon>
        <taxon>Pterygota</taxon>
        <taxon>Neoptera</taxon>
        <taxon>Endopterygota</taxon>
        <taxon>Hymenoptera</taxon>
        <taxon>Apocrita</taxon>
        <taxon>Aculeata</taxon>
        <taxon>Formicoidea</taxon>
        <taxon>Formicidae</taxon>
        <taxon>Myrmicinae</taxon>
        <taxon>Temnothorax</taxon>
    </lineage>
</organism>
<dbReference type="InterPro" id="IPR011333">
    <property type="entry name" value="SKP1/BTB/POZ_sf"/>
</dbReference>
<dbReference type="Proteomes" id="UP000504618">
    <property type="component" value="Unplaced"/>
</dbReference>
<keyword evidence="3" id="KW-1185">Reference proteome</keyword>
<dbReference type="PANTHER" id="PTHR45774:SF3">
    <property type="entry name" value="BTB (POZ) DOMAIN-CONTAINING 2B-RELATED"/>
    <property type="match status" value="1"/>
</dbReference>
<accession>A0A6J1QH19</accession>
<evidence type="ECO:0000259" key="2">
    <source>
        <dbReference type="PROSITE" id="PS50097"/>
    </source>
</evidence>
<dbReference type="SMART" id="SM00225">
    <property type="entry name" value="BTB"/>
    <property type="match status" value="1"/>
</dbReference>
<proteinExistence type="predicted"/>
<gene>
    <name evidence="4" type="primary">LOC112460598</name>
</gene>
<dbReference type="RefSeq" id="XP_024881128.1">
    <property type="nucleotide sequence ID" value="XM_025025360.1"/>
</dbReference>
<dbReference type="Gene3D" id="3.30.710.10">
    <property type="entry name" value="Potassium Channel Kv1.1, Chain A"/>
    <property type="match status" value="1"/>
</dbReference>
<reference evidence="4" key="1">
    <citation type="submission" date="2025-08" db="UniProtKB">
        <authorList>
            <consortium name="RefSeq"/>
        </authorList>
    </citation>
    <scope>IDENTIFICATION</scope>
    <source>
        <tissue evidence="4">Whole body</tissue>
    </source>
</reference>
<dbReference type="GeneID" id="112460598"/>
<feature type="domain" description="BTB" evidence="2">
    <location>
        <begin position="222"/>
        <end position="291"/>
    </location>
</feature>
<dbReference type="AlphaFoldDB" id="A0A6J1QH19"/>
<dbReference type="PANTHER" id="PTHR45774">
    <property type="entry name" value="BTB/POZ DOMAIN-CONTAINING"/>
    <property type="match status" value="1"/>
</dbReference>
<sequence length="365" mass="41645">MSSSSEKRKILSSTDQDSAEKKIRIEKQVSEEEVQDISDSETIPEKEQTTIFSSFLPSYIKSCSQTQIKSTILDHTWKIDQFLRFSKITNTIKSPSFPETAGQHMIQMSVLRHPGTTGVVNFYIRTNKAFNGSCTTTVMYPPETALSSNSILGRISDMTLLIGISTAEFQFNSTDTLIIHCKFECFHKMGNNTIHMHLLPSSTVLKDMKSHDDSTHEFKSRESIKFLVGGEQYVVSRELLYATNSSYFKNMCLTHEGIEKDMTKELVSDNEVESFKHILLYIITGSVDQCDYDMLKKLLTTANKYDVPDLKLTCEHYLLRYITIKNALELVQLAFLCNAKFLETHSANFIQIHIKEVMNTKNNET</sequence>